<feature type="region of interest" description="Disordered" evidence="1">
    <location>
        <begin position="17"/>
        <end position="123"/>
    </location>
</feature>
<evidence type="ECO:0000313" key="2">
    <source>
        <dbReference type="EMBL" id="BAB60735.1"/>
    </source>
</evidence>
<proteinExistence type="evidence at transcript level"/>
<organism evidence="2">
    <name type="scientific">Macaca fascicularis</name>
    <name type="common">Crab-eating macaque</name>
    <name type="synonym">Cynomolgus monkey</name>
    <dbReference type="NCBI Taxonomy" id="9541"/>
    <lineage>
        <taxon>Eukaryota</taxon>
        <taxon>Metazoa</taxon>
        <taxon>Chordata</taxon>
        <taxon>Craniata</taxon>
        <taxon>Vertebrata</taxon>
        <taxon>Euteleostomi</taxon>
        <taxon>Mammalia</taxon>
        <taxon>Eutheria</taxon>
        <taxon>Euarchontoglires</taxon>
        <taxon>Primates</taxon>
        <taxon>Haplorrhini</taxon>
        <taxon>Catarrhini</taxon>
        <taxon>Cercopithecidae</taxon>
        <taxon>Cercopithecinae</taxon>
        <taxon>Macaca</taxon>
    </lineage>
</organism>
<name>Q95KD4_MACFA</name>
<protein>
    <submittedName>
        <fullName evidence="2">Uncharacterized protein</fullName>
    </submittedName>
</protein>
<accession>Q95KD4</accession>
<feature type="compositionally biased region" description="Basic residues" evidence="1">
    <location>
        <begin position="92"/>
        <end position="123"/>
    </location>
</feature>
<evidence type="ECO:0000256" key="1">
    <source>
        <dbReference type="SAM" id="MobiDB-lite"/>
    </source>
</evidence>
<reference evidence="2" key="1">
    <citation type="journal article" date="2002" name="Genome Biol.">
        <title>Prediction of unidentified human genes on the basis of sequence similarity to novel cDNAs from cynomolgus monkey brain.</title>
        <authorList>
            <person name="Osada N."/>
            <person name="Hida M."/>
            <person name="Kusuda J."/>
            <person name="Tanuma R."/>
            <person name="Hirata M."/>
            <person name="Hirai M."/>
            <person name="Terao K."/>
            <person name="Suzuki Y."/>
            <person name="Sugano S."/>
            <person name="Hashimoto K."/>
        </authorList>
    </citation>
    <scope>NUCLEOTIDE SEQUENCE</scope>
    <source>
        <tissue evidence="2">Medulla oblogata</tissue>
    </source>
</reference>
<dbReference type="AlphaFoldDB" id="Q95KD4"/>
<dbReference type="EMBL" id="AB062945">
    <property type="protein sequence ID" value="BAB60735.1"/>
    <property type="molecule type" value="mRNA"/>
</dbReference>
<sequence length="123" mass="14110">MMRRSLERTQQLELKKKYSWGAPLAIGPGGHDACDKLSTSTMNLPKPTEPPMSKRLSSSTVAISYSPDRAPLGPLNPSYKSSPTRNIEKKKGNSRKRKRRNRKRKRKERQARRLSGRLRKSYC</sequence>